<dbReference type="AlphaFoldDB" id="A0A654ZV10"/>
<dbReference type="EMBL" id="CGCX01000942">
    <property type="protein sequence ID" value="CFR85978.1"/>
    <property type="molecule type" value="Genomic_DNA"/>
</dbReference>
<evidence type="ECO:0000313" key="2">
    <source>
        <dbReference type="EMBL" id="CFR85978.1"/>
    </source>
</evidence>
<sequence>MRTLGLLGHGGHDVKPDKREEHDRCPGQHAVPSVVAALGSGQQREDGLIEPAAVVLDFGLGNERRVVGGPDVEGTDDHHQDDHRHLDCGDHRGKSRRQFGAQRDQGRHQRDDHERTPVELQRSEMACAITESEHGAQVAGPAFGDHGRTHRQFQHQIPADHPGQELPEGGIREGIGAAGHRQRRGELGVAQRGQRTGRRRDQKRYPDGRAGDIASGRRGNREYSGANHHRDAENNQVPPGEVLAQPSGGLVGVGD</sequence>
<evidence type="ECO:0000313" key="5">
    <source>
        <dbReference type="Proteomes" id="UP000050164"/>
    </source>
</evidence>
<feature type="region of interest" description="Disordered" evidence="1">
    <location>
        <begin position="133"/>
        <end position="255"/>
    </location>
</feature>
<proteinExistence type="predicted"/>
<reference evidence="4 5" key="1">
    <citation type="submission" date="2015-03" db="EMBL/GenBank/DDBJ databases">
        <authorList>
            <consortium name="Pathogen Informatics"/>
        </authorList>
    </citation>
    <scope>NUCLEOTIDE SEQUENCE [LARGE SCALE GENOMIC DNA]</scope>
    <source>
        <strain evidence="3 5">Bir 185</strain>
        <strain evidence="2 4">C09601061</strain>
    </source>
</reference>
<organism evidence="3 5">
    <name type="scientific">Mycobacterium tuberculosis</name>
    <dbReference type="NCBI Taxonomy" id="1773"/>
    <lineage>
        <taxon>Bacteria</taxon>
        <taxon>Bacillati</taxon>
        <taxon>Actinomycetota</taxon>
        <taxon>Actinomycetes</taxon>
        <taxon>Mycobacteriales</taxon>
        <taxon>Mycobacteriaceae</taxon>
        <taxon>Mycobacterium</taxon>
        <taxon>Mycobacterium tuberculosis complex</taxon>
    </lineage>
</organism>
<feature type="region of interest" description="Disordered" evidence="1">
    <location>
        <begin position="1"/>
        <end position="28"/>
    </location>
</feature>
<dbReference type="EMBL" id="CNFT01000092">
    <property type="protein sequence ID" value="CKR06509.1"/>
    <property type="molecule type" value="Genomic_DNA"/>
</dbReference>
<feature type="compositionally biased region" description="Basic and acidic residues" evidence="1">
    <location>
        <begin position="10"/>
        <end position="26"/>
    </location>
</feature>
<gene>
    <name evidence="2" type="ORF">ERS007657_02452</name>
    <name evidence="3" type="ORF">ERS027659_00647</name>
</gene>
<evidence type="ECO:0000313" key="4">
    <source>
        <dbReference type="Proteomes" id="UP000046680"/>
    </source>
</evidence>
<dbReference type="Proteomes" id="UP000046680">
    <property type="component" value="Unassembled WGS sequence"/>
</dbReference>
<protein>
    <submittedName>
        <fullName evidence="3">Uncharacterized protein</fullName>
    </submittedName>
</protein>
<feature type="compositionally biased region" description="Basic and acidic residues" evidence="1">
    <location>
        <begin position="75"/>
        <end position="92"/>
    </location>
</feature>
<evidence type="ECO:0000313" key="3">
    <source>
        <dbReference type="EMBL" id="CKR06509.1"/>
    </source>
</evidence>
<feature type="region of interest" description="Disordered" evidence="1">
    <location>
        <begin position="64"/>
        <end position="120"/>
    </location>
</feature>
<name>A0A654ZV10_MYCTX</name>
<feature type="compositionally biased region" description="Basic and acidic residues" evidence="1">
    <location>
        <begin position="104"/>
        <end position="117"/>
    </location>
</feature>
<accession>A0A654ZV10</accession>
<evidence type="ECO:0000256" key="1">
    <source>
        <dbReference type="SAM" id="MobiDB-lite"/>
    </source>
</evidence>
<dbReference type="Proteomes" id="UP000050164">
    <property type="component" value="Unassembled WGS sequence"/>
</dbReference>